<dbReference type="OrthoDB" id="61520at2"/>
<dbReference type="Pfam" id="PF16472">
    <property type="entry name" value="DUF5050"/>
    <property type="match status" value="1"/>
</dbReference>
<proteinExistence type="predicted"/>
<evidence type="ECO:0000259" key="2">
    <source>
        <dbReference type="Pfam" id="PF16472"/>
    </source>
</evidence>
<organism evidence="3 4">
    <name type="scientific">Paenibacillus tyrfis</name>
    <dbReference type="NCBI Taxonomy" id="1501230"/>
    <lineage>
        <taxon>Bacteria</taxon>
        <taxon>Bacillati</taxon>
        <taxon>Bacillota</taxon>
        <taxon>Bacilli</taxon>
        <taxon>Bacillales</taxon>
        <taxon>Paenibacillaceae</taxon>
        <taxon>Paenibacillus</taxon>
    </lineage>
</organism>
<feature type="signal peptide" evidence="1">
    <location>
        <begin position="1"/>
        <end position="29"/>
    </location>
</feature>
<dbReference type="Gene3D" id="2.120.10.30">
    <property type="entry name" value="TolB, C-terminal domain"/>
    <property type="match status" value="1"/>
</dbReference>
<dbReference type="PANTHER" id="PTHR32256:SF17">
    <property type="entry name" value="EGF-LIKE DOMAIN-CONTAINING PROTEIN"/>
    <property type="match status" value="1"/>
</dbReference>
<evidence type="ECO:0000313" key="3">
    <source>
        <dbReference type="EMBL" id="KEQ27791.1"/>
    </source>
</evidence>
<dbReference type="InterPro" id="IPR053369">
    <property type="entry name" value="SrfA-induced_signal"/>
</dbReference>
<dbReference type="RefSeq" id="WP_036675750.1">
    <property type="nucleotide sequence ID" value="NZ_JNVM01000002.1"/>
</dbReference>
<name>A0A081PAR8_9BACL</name>
<dbReference type="InterPro" id="IPR011042">
    <property type="entry name" value="6-blade_b-propeller_TolB-like"/>
</dbReference>
<feature type="domain" description="Prolow-density lipoprotein receptor-related protein 1-like beta-propeller" evidence="2">
    <location>
        <begin position="197"/>
        <end position="483"/>
    </location>
</feature>
<keyword evidence="1" id="KW-0732">Signal</keyword>
<reference evidence="3 4" key="1">
    <citation type="submission" date="2014-06" db="EMBL/GenBank/DDBJ databases">
        <title>Draft genome sequence of Paenibacillus sp. MSt1.</title>
        <authorList>
            <person name="Aw Y.K."/>
            <person name="Ong K.S."/>
            <person name="Gan H.M."/>
            <person name="Lee S.M."/>
        </authorList>
    </citation>
    <scope>NUCLEOTIDE SEQUENCE [LARGE SCALE GENOMIC DNA]</scope>
    <source>
        <strain evidence="3 4">MSt1</strain>
    </source>
</reference>
<protein>
    <recommendedName>
        <fullName evidence="2">Prolow-density lipoprotein receptor-related protein 1-like beta-propeller domain-containing protein</fullName>
    </recommendedName>
</protein>
<evidence type="ECO:0000313" key="4">
    <source>
        <dbReference type="Proteomes" id="UP000028123"/>
    </source>
</evidence>
<gene>
    <name evidence="3" type="ORF">ET33_14065</name>
</gene>
<accession>A0A081PAR8</accession>
<sequence length="490" mass="54862">MPRILKAWTATAAAAISLMLVWPASVSWAAASSEVQATFPVFPVTVNGTVTDQMHSQYPLLLYRDITYFPMTWNYTSSLGLAVSWSKENGLSLDKKDGCAPLAQDLTAESNADSSGSQAAVPAPFPVKVNGKTIVNADEPYPVLLYRNIAYFPMTWRFAYEEFNWKTSWDVVRGFAIQSCTRPDEEGRTQAQAEALNLASGGQLAVKDGWVYMNPYHWSEGAHQLVKTKPDGASQTKLSDDKVNSINVVGDWLYYIASEPSKPNAIYKIKTDGTDRSLVSQTNASRLWVRDGWMYYLRLAERSGNDNAPSYTPGGIERMRTDGSEKQTLLSSIDHIKCFFLQGERLYYLTSEGEKKKLYVMGNDGSGKTELRDNVTEFSIIDGWIYYVKDGKQLRKMSADGSVDIPLHEPARTPIFGLNYRDGWVYYVSGSFGVSGYASMERIQLDGTGRQALAEARATALYIAEDQLYFPYWSMGDRTMYHMKLDESQP</sequence>
<dbReference type="AlphaFoldDB" id="A0A081PAR8"/>
<comment type="caution">
    <text evidence="3">The sequence shown here is derived from an EMBL/GenBank/DDBJ whole genome shotgun (WGS) entry which is preliminary data.</text>
</comment>
<evidence type="ECO:0000256" key="1">
    <source>
        <dbReference type="SAM" id="SignalP"/>
    </source>
</evidence>
<dbReference type="PANTHER" id="PTHR32256">
    <property type="match status" value="1"/>
</dbReference>
<dbReference type="InterPro" id="IPR032485">
    <property type="entry name" value="LRP1-like_beta_prop"/>
</dbReference>
<dbReference type="eggNOG" id="COG0823">
    <property type="taxonomic scope" value="Bacteria"/>
</dbReference>
<dbReference type="EMBL" id="JNVM01000002">
    <property type="protein sequence ID" value="KEQ27791.1"/>
    <property type="molecule type" value="Genomic_DNA"/>
</dbReference>
<feature type="chain" id="PRO_5001761615" description="Prolow-density lipoprotein receptor-related protein 1-like beta-propeller domain-containing protein" evidence="1">
    <location>
        <begin position="30"/>
        <end position="490"/>
    </location>
</feature>
<dbReference type="SUPFAM" id="SSF69304">
    <property type="entry name" value="Tricorn protease N-terminal domain"/>
    <property type="match status" value="1"/>
</dbReference>
<keyword evidence="4" id="KW-1185">Reference proteome</keyword>
<dbReference type="Proteomes" id="UP000028123">
    <property type="component" value="Unassembled WGS sequence"/>
</dbReference>